<evidence type="ECO:0000313" key="4">
    <source>
        <dbReference type="Proteomes" id="UP000594262"/>
    </source>
</evidence>
<feature type="transmembrane region" description="Helical" evidence="1">
    <location>
        <begin position="945"/>
        <end position="961"/>
    </location>
</feature>
<feature type="transmembrane region" description="Helical" evidence="1">
    <location>
        <begin position="723"/>
        <end position="742"/>
    </location>
</feature>
<organism evidence="3 4">
    <name type="scientific">Clytia hemisphaerica</name>
    <dbReference type="NCBI Taxonomy" id="252671"/>
    <lineage>
        <taxon>Eukaryota</taxon>
        <taxon>Metazoa</taxon>
        <taxon>Cnidaria</taxon>
        <taxon>Hydrozoa</taxon>
        <taxon>Hydroidolina</taxon>
        <taxon>Leptothecata</taxon>
        <taxon>Obeliida</taxon>
        <taxon>Clytiidae</taxon>
        <taxon>Clytia</taxon>
    </lineage>
</organism>
<dbReference type="Proteomes" id="UP000594262">
    <property type="component" value="Unplaced"/>
</dbReference>
<keyword evidence="4" id="KW-1185">Reference proteome</keyword>
<dbReference type="InterPro" id="IPR011050">
    <property type="entry name" value="Pectin_lyase_fold/virulence"/>
</dbReference>
<reference evidence="3" key="1">
    <citation type="submission" date="2021-01" db="UniProtKB">
        <authorList>
            <consortium name="EnsemblMetazoa"/>
        </authorList>
    </citation>
    <scope>IDENTIFICATION</scope>
</reference>
<keyword evidence="2" id="KW-0732">Signal</keyword>
<keyword evidence="1" id="KW-1133">Transmembrane helix</keyword>
<feature type="chain" id="PRO_5029468200" evidence="2">
    <location>
        <begin position="22"/>
        <end position="1052"/>
    </location>
</feature>
<feature type="transmembrane region" description="Helical" evidence="1">
    <location>
        <begin position="834"/>
        <end position="855"/>
    </location>
</feature>
<dbReference type="AlphaFoldDB" id="A0A7M5V2T2"/>
<feature type="transmembrane region" description="Helical" evidence="1">
    <location>
        <begin position="788"/>
        <end position="814"/>
    </location>
</feature>
<proteinExistence type="predicted"/>
<feature type="transmembrane region" description="Helical" evidence="1">
    <location>
        <begin position="650"/>
        <end position="668"/>
    </location>
</feature>
<evidence type="ECO:0000256" key="2">
    <source>
        <dbReference type="SAM" id="SignalP"/>
    </source>
</evidence>
<accession>A0A7M5V2T2</accession>
<keyword evidence="1" id="KW-0812">Transmembrane</keyword>
<evidence type="ECO:0000256" key="1">
    <source>
        <dbReference type="SAM" id="Phobius"/>
    </source>
</evidence>
<dbReference type="EnsemblMetazoa" id="CLYHEMT002598.1">
    <property type="protein sequence ID" value="CLYHEMP002598.1"/>
    <property type="gene ID" value="CLYHEMG002598"/>
</dbReference>
<feature type="transmembrane region" description="Helical" evidence="1">
    <location>
        <begin position="558"/>
        <end position="583"/>
    </location>
</feature>
<feature type="transmembrane region" description="Helical" evidence="1">
    <location>
        <begin position="1011"/>
        <end position="1040"/>
    </location>
</feature>
<feature type="transmembrane region" description="Helical" evidence="1">
    <location>
        <begin position="981"/>
        <end position="999"/>
    </location>
</feature>
<dbReference type="GeneID" id="136817326"/>
<dbReference type="RefSeq" id="XP_066929772.1">
    <property type="nucleotide sequence ID" value="XM_067073671.1"/>
</dbReference>
<dbReference type="SUPFAM" id="SSF51126">
    <property type="entry name" value="Pectin lyase-like"/>
    <property type="match status" value="1"/>
</dbReference>
<protein>
    <submittedName>
        <fullName evidence="3">Uncharacterized protein</fullName>
    </submittedName>
</protein>
<keyword evidence="1" id="KW-0472">Membrane</keyword>
<feature type="transmembrane region" description="Helical" evidence="1">
    <location>
        <begin position="867"/>
        <end position="884"/>
    </location>
</feature>
<evidence type="ECO:0000313" key="3">
    <source>
        <dbReference type="EnsemblMetazoa" id="CLYHEMP002598.1"/>
    </source>
</evidence>
<name>A0A7M5V2T2_9CNID</name>
<feature type="signal peptide" evidence="2">
    <location>
        <begin position="1"/>
        <end position="21"/>
    </location>
</feature>
<sequence length="1052" mass="119700">MINSTARLVLFIVIFSGQISAKSVIVSQTNIAKNGPNCGTKTQPCQTIKYAIDNIARDGDIVFIDGGCNSYTYNIDETIIIDQHITITALEHDQKCNYPLIKGTKTMTTLPGFILFEVRSNLNISFIRHTMVQPSYGPYSYIFSLNKTSSSIVIQVSDSDFSNVLGIVTFVTQNNTVAFERCNLSEIQNDQVNFQKVPGNHVILNQSHLQDTGDFVSQLFVGFEEVTFFDTIFNGVNIYTEDQYSGHSLSLINCYLNNTELFIDDANSTLFHNITIGQDSLIYISNAAYVDVLDVLFTDNYKVASSQYFMSFDSVQNVNVNGLILIDSLSQIVFQLRGSHLNMNAKIEHAFHDYYQKLQMQHFFGDNNEYGYITFSLDRTNPFHITDPNGLIGSTTDEYLVSCSPNFRADFIVDNAVSPNLYSSLCVPLPSQYYTLAESKAYLNETNQKFSTSPNTKIQKCPFEAQCGDGQISNKELYWGMVIDNTSFVNTFGDSVHGSSIAFFPCPELYCCPINENCNGGFDSCWRGRKGTLCGDCKDGFVVPIIGHGCMPELDCDVVTFVAVFFLLTPVWLLMVKYACVLIEKVLQIGKRLREGVDRGRRIPEPDRNQAQEHDEHIGYILDEPCGDGGRMSPIIGQPPNRPINEKDDVDIFIVSLMEIVFVFYQVAYTMRVKTAQRIKHQESLIIDILTIPFTGSIDATPPSNQYCAALTRDAFAIEAFKISPLFFSFCILLAAIALFQMKEWIGKFRRRVNNGEREPLLRYQQLDQNTPNYDGRRKPLDLQLSEWYLNFMFIAYLPFALFLLKVINCWSGFTDESLSYLQSSVSCFSRPCQAIALFVFIFIWVPVPLAMYFATELLRACKINTSQFLVALTFPPSIIWYFVKRENGEGLTRKQISFMYHFLQIIDGGYRKWKPEENQPMQWKPALITRALIIAVLININDPFVRLTTFCLVFFVFTIFESTMKPYKDKTLNTLSINSWVLLMMLAIFNLFWLFTGINEIEKSDVLSFIGYLLLVCEIILLLLPFLSVIFYILGCLVYTTVQKYLIKKQN</sequence>